<evidence type="ECO:0000256" key="9">
    <source>
        <dbReference type="SAM" id="MobiDB-lite"/>
    </source>
</evidence>
<evidence type="ECO:0000256" key="7">
    <source>
        <dbReference type="ARBA" id="ARBA00029480"/>
    </source>
</evidence>
<feature type="repeat" description="ANK" evidence="8">
    <location>
        <begin position="527"/>
        <end position="553"/>
    </location>
</feature>
<comment type="subunit">
    <text evidence="7">May interact with calmodulin.</text>
</comment>
<feature type="region of interest" description="Disordered" evidence="9">
    <location>
        <begin position="202"/>
        <end position="224"/>
    </location>
</feature>
<dbReference type="GO" id="GO:0005634">
    <property type="term" value="C:nucleus"/>
    <property type="evidence" value="ECO:0007669"/>
    <property type="project" value="UniProtKB-SubCell"/>
</dbReference>
<dbReference type="Gene3D" id="2.60.40.10">
    <property type="entry name" value="Immunoglobulins"/>
    <property type="match status" value="1"/>
</dbReference>
<evidence type="ECO:0000256" key="6">
    <source>
        <dbReference type="ARBA" id="ARBA00023242"/>
    </source>
</evidence>
<dbReference type="Pfam" id="PF03859">
    <property type="entry name" value="CG-1"/>
    <property type="match status" value="1"/>
</dbReference>
<comment type="similarity">
    <text evidence="2">Belongs to the CAMTA family.</text>
</comment>
<dbReference type="PANTHER" id="PTHR23335">
    <property type="entry name" value="CALMODULIN-BINDING TRANSCRIPTION ACTIVATOR CAMTA"/>
    <property type="match status" value="1"/>
</dbReference>
<dbReference type="PANTHER" id="PTHR23335:SF1">
    <property type="entry name" value="CALMODULIN-BINDING TRANSCRIPTION ACTIVATOR, ISOFORM F"/>
    <property type="match status" value="1"/>
</dbReference>
<proteinExistence type="inferred from homology"/>
<dbReference type="Gene3D" id="1.25.40.20">
    <property type="entry name" value="Ankyrin repeat-containing domain"/>
    <property type="match status" value="1"/>
</dbReference>
<reference evidence="11" key="1">
    <citation type="submission" date="2022-11" db="EMBL/GenBank/DDBJ databases">
        <authorList>
            <person name="Kikuchi T."/>
        </authorList>
    </citation>
    <scope>NUCLEOTIDE SEQUENCE</scope>
    <source>
        <strain evidence="11">PS1010</strain>
    </source>
</reference>
<evidence type="ECO:0000256" key="1">
    <source>
        <dbReference type="ARBA" id="ARBA00004123"/>
    </source>
</evidence>
<dbReference type="InterPro" id="IPR002110">
    <property type="entry name" value="Ankyrin_rpt"/>
</dbReference>
<feature type="domain" description="CG-1" evidence="10">
    <location>
        <begin position="12"/>
        <end position="140"/>
    </location>
</feature>
<accession>A0A9P1IIA2</accession>
<keyword evidence="12" id="KW-1185">Reference proteome</keyword>
<keyword evidence="4" id="KW-0010">Activator</keyword>
<evidence type="ECO:0000256" key="3">
    <source>
        <dbReference type="ARBA" id="ARBA00023043"/>
    </source>
</evidence>
<dbReference type="SMART" id="SM01076">
    <property type="entry name" value="CG-1"/>
    <property type="match status" value="1"/>
</dbReference>
<evidence type="ECO:0000259" key="10">
    <source>
        <dbReference type="PROSITE" id="PS51437"/>
    </source>
</evidence>
<organism evidence="11 12">
    <name type="scientific">Caenorhabditis angaria</name>
    <dbReference type="NCBI Taxonomy" id="860376"/>
    <lineage>
        <taxon>Eukaryota</taxon>
        <taxon>Metazoa</taxon>
        <taxon>Ecdysozoa</taxon>
        <taxon>Nematoda</taxon>
        <taxon>Chromadorea</taxon>
        <taxon>Rhabditida</taxon>
        <taxon>Rhabditina</taxon>
        <taxon>Rhabditomorpha</taxon>
        <taxon>Rhabditoidea</taxon>
        <taxon>Rhabditidae</taxon>
        <taxon>Peloderinae</taxon>
        <taxon>Caenorhabditis</taxon>
    </lineage>
</organism>
<evidence type="ECO:0000256" key="8">
    <source>
        <dbReference type="PROSITE-ProRule" id="PRU00023"/>
    </source>
</evidence>
<dbReference type="PROSITE" id="PS50297">
    <property type="entry name" value="ANK_REP_REGION"/>
    <property type="match status" value="1"/>
</dbReference>
<comment type="subcellular location">
    <subcellularLocation>
        <location evidence="1">Nucleus</location>
    </subcellularLocation>
</comment>
<dbReference type="GO" id="GO:0006357">
    <property type="term" value="P:regulation of transcription by RNA polymerase II"/>
    <property type="evidence" value="ECO:0007669"/>
    <property type="project" value="TreeGrafter"/>
</dbReference>
<dbReference type="AlphaFoldDB" id="A0A9P1IIA2"/>
<name>A0A9P1IIA2_9PELO</name>
<dbReference type="PROSITE" id="PS51437">
    <property type="entry name" value="CG_1"/>
    <property type="match status" value="1"/>
</dbReference>
<dbReference type="SUPFAM" id="SSF48403">
    <property type="entry name" value="Ankyrin repeat"/>
    <property type="match status" value="1"/>
</dbReference>
<dbReference type="Proteomes" id="UP001152747">
    <property type="component" value="Unassembled WGS sequence"/>
</dbReference>
<dbReference type="GO" id="GO:0003690">
    <property type="term" value="F:double-stranded DNA binding"/>
    <property type="evidence" value="ECO:0007669"/>
    <property type="project" value="TreeGrafter"/>
</dbReference>
<protein>
    <recommendedName>
        <fullName evidence="10">CG-1 domain-containing protein</fullName>
    </recommendedName>
</protein>
<dbReference type="InterPro" id="IPR005559">
    <property type="entry name" value="CG-1_dom"/>
</dbReference>
<gene>
    <name evidence="11" type="ORF">CAMP_LOCUS6319</name>
</gene>
<sequence>MQSNLQPPNHHFNQYFECVKNKWNTNQEIADILYAAQSDPLSQCITSHILVKPNSGTQIIFPRYDGAWFKNDEFVWRRRREGKLVREDHMKLKIHKQQVISANYVHSAICPTFHRRVYWLTHSPAYVLVHYLNESNAEKGIRKTAEIIADCMHANNIHQLTHQQLTQQLVPIYAHCLKPEEVQVLTSSVLEILQNLQQQQTATSSTPANLPTSSNSPHFQLERRNSCSSASFRRGLSSMALRRQPSANSEIDANYIGTMMKKYGCVTIESSSASPPEKSSCQNCRVATPRGDVAMPSRSPSGDDATSEISTAATSAASKLAAIVAISPLAAKPGDEILVIGPWYLKGHSYDVAFGQQQVPARLIQAGVLAATVPPAAGGTVSTVPLRVYCNNLMVSMSKEFGVILEEEESERVQRRKVPRDSEDTVDASTVSEEFGSKSHPPSHPTNPHSPILFIKSTGVSSPQPLYKLKSPPSTISYWEITNRPPKPYYTTWHNSIFDLLFEAFIQLSSTIPGYHREFDVLARDSTGSTPLHQAARQNSTKVAKAILTLNANAIDVLDDRGRTPADVLNPQIFPVNATELWVLTNGETVTREHLLLSKLSSNSKRVTASCSSFGAATDFADSDPIDQNLHVEISMDTDVHVPDSPKMARLFHVVTSPGIHVTDMARAKMADLARQIIEALPARIKRGPGENPGTFFDADVDQVDFGAQHNPMLSSSGNSMDSSCHQFYDMMVVDQQSTTGGSVDTSRFTSSFDKGSFSESETLDFDKDLGEFFTIHLDAGIDPIQIRLANLKYNGECF</sequence>
<dbReference type="EMBL" id="CANHGI010000002">
    <property type="protein sequence ID" value="CAI5443682.1"/>
    <property type="molecule type" value="Genomic_DNA"/>
</dbReference>
<dbReference type="OrthoDB" id="10254686at2759"/>
<keyword evidence="6" id="KW-0539">Nucleus</keyword>
<dbReference type="GO" id="GO:0003712">
    <property type="term" value="F:transcription coregulator activity"/>
    <property type="evidence" value="ECO:0007669"/>
    <property type="project" value="TreeGrafter"/>
</dbReference>
<keyword evidence="5" id="KW-0804">Transcription</keyword>
<evidence type="ECO:0000256" key="4">
    <source>
        <dbReference type="ARBA" id="ARBA00023159"/>
    </source>
</evidence>
<evidence type="ECO:0000256" key="5">
    <source>
        <dbReference type="ARBA" id="ARBA00023163"/>
    </source>
</evidence>
<dbReference type="InterPro" id="IPR013783">
    <property type="entry name" value="Ig-like_fold"/>
</dbReference>
<evidence type="ECO:0000313" key="11">
    <source>
        <dbReference type="EMBL" id="CAI5443682.1"/>
    </source>
</evidence>
<dbReference type="SUPFAM" id="SSF81296">
    <property type="entry name" value="E set domains"/>
    <property type="match status" value="1"/>
</dbReference>
<feature type="region of interest" description="Disordered" evidence="9">
    <location>
        <begin position="409"/>
        <end position="455"/>
    </location>
</feature>
<evidence type="ECO:0000313" key="12">
    <source>
        <dbReference type="Proteomes" id="UP001152747"/>
    </source>
</evidence>
<evidence type="ECO:0000256" key="2">
    <source>
        <dbReference type="ARBA" id="ARBA00008267"/>
    </source>
</evidence>
<keyword evidence="3 8" id="KW-0040">ANK repeat</keyword>
<dbReference type="InterPro" id="IPR014756">
    <property type="entry name" value="Ig_E-set"/>
</dbReference>
<comment type="caution">
    <text evidence="11">The sequence shown here is derived from an EMBL/GenBank/DDBJ whole genome shotgun (WGS) entry which is preliminary data.</text>
</comment>
<dbReference type="PROSITE" id="PS50088">
    <property type="entry name" value="ANK_REPEAT"/>
    <property type="match status" value="1"/>
</dbReference>
<dbReference type="InterPro" id="IPR036770">
    <property type="entry name" value="Ankyrin_rpt-contain_sf"/>
</dbReference>